<dbReference type="GO" id="GO:0008939">
    <property type="term" value="F:nicotinate-nucleotide-dimethylbenzimidazole phosphoribosyltransferase activity"/>
    <property type="evidence" value="ECO:0007669"/>
    <property type="project" value="UniProtKB-EC"/>
</dbReference>
<evidence type="ECO:0000256" key="7">
    <source>
        <dbReference type="ARBA" id="ARBA00022676"/>
    </source>
</evidence>
<keyword evidence="8 11" id="KW-0808">Transferase</keyword>
<sequence length="350" mass="35502">MMQFPAVTAPDAEAARAARARQDTLIKPPGSLGRLEELAAWVASCQGRCPPQPFERTRVVVFAGDHGVAAAGVSAYPPAVTAQMVAGIEAGGAAINALAQVAGATVRVADLAVDAEPVAGALAAHRVRRGSGDITTGDALTEEQTLAALQAGRDIADEEVDRGADLLVIGDMGIGNTTAATVLIAAVVDAEPVAAVGRGTGIDDAGWIRKTAAIRDALFRAERVRTDPVGLLRTAGGADLAAMAGFCAQGALRRTPLLLDGVASTAAALVAERLAPGARRWWQAGHRSPEPAHRLAVADLGLEPVLDLGLRLGEGTGAALAVPVLRAAVAALSSMATFTEAGVCGPVRRP</sequence>
<dbReference type="InterPro" id="IPR003200">
    <property type="entry name" value="Nict_dMeBzImd_PRibTrfase"/>
</dbReference>
<evidence type="ECO:0000256" key="8">
    <source>
        <dbReference type="ARBA" id="ARBA00022679"/>
    </source>
</evidence>
<accession>A0ABY3U7J2</accession>
<evidence type="ECO:0000313" key="12">
    <source>
        <dbReference type="EMBL" id="ULN54511.1"/>
    </source>
</evidence>
<evidence type="ECO:0000256" key="9">
    <source>
        <dbReference type="ARBA" id="ARBA00030686"/>
    </source>
</evidence>
<dbReference type="InterPro" id="IPR036087">
    <property type="entry name" value="Nict_dMeBzImd_PRibTrfase_sf"/>
</dbReference>
<reference evidence="12" key="1">
    <citation type="submission" date="2022-08" db="EMBL/GenBank/DDBJ databases">
        <title>Complete genome sequence of 14 non-tuberculosis mycobacteria type-strains.</title>
        <authorList>
            <person name="Igarashi Y."/>
            <person name="Osugi A."/>
            <person name="Mitarai S."/>
        </authorList>
    </citation>
    <scope>NUCLEOTIDE SEQUENCE</scope>
    <source>
        <strain evidence="12">DSM 45575</strain>
    </source>
</reference>
<comment type="function">
    <text evidence="1 11">Catalyzes the synthesis of alpha-ribazole-5'-phosphate from nicotinate mononucleotide (NAMN) and 5,6-dimethylbenzimidazole (DMB).</text>
</comment>
<evidence type="ECO:0000256" key="10">
    <source>
        <dbReference type="ARBA" id="ARBA00047340"/>
    </source>
</evidence>
<organism evidence="12 13">
    <name type="scientific">Mycolicibacillus parakoreensis</name>
    <dbReference type="NCBI Taxonomy" id="1069221"/>
    <lineage>
        <taxon>Bacteria</taxon>
        <taxon>Bacillati</taxon>
        <taxon>Actinomycetota</taxon>
        <taxon>Actinomycetes</taxon>
        <taxon>Mycobacteriales</taxon>
        <taxon>Mycobacteriaceae</taxon>
        <taxon>Mycolicibacillus</taxon>
    </lineage>
</organism>
<keyword evidence="7 11" id="KW-0328">Glycosyltransferase</keyword>
<comment type="pathway">
    <text evidence="2 11">Nucleoside biosynthesis; alpha-ribazole biosynthesis; alpha-ribazole from 5,6-dimethylbenzimidazole: step 1/2.</text>
</comment>
<name>A0ABY3U7J2_9MYCO</name>
<evidence type="ECO:0000256" key="4">
    <source>
        <dbReference type="ARBA" id="ARBA00011991"/>
    </source>
</evidence>
<evidence type="ECO:0000256" key="5">
    <source>
        <dbReference type="ARBA" id="ARBA00015486"/>
    </source>
</evidence>
<dbReference type="Gene3D" id="1.10.1610.10">
    <property type="match status" value="1"/>
</dbReference>
<dbReference type="EMBL" id="CP092365">
    <property type="protein sequence ID" value="ULN54511.1"/>
    <property type="molecule type" value="Genomic_DNA"/>
</dbReference>
<proteinExistence type="inferred from homology"/>
<dbReference type="CDD" id="cd02439">
    <property type="entry name" value="DMB-PRT_CobT"/>
    <property type="match status" value="1"/>
</dbReference>
<evidence type="ECO:0000256" key="1">
    <source>
        <dbReference type="ARBA" id="ARBA00002197"/>
    </source>
</evidence>
<dbReference type="NCBIfam" id="NF000996">
    <property type="entry name" value="PRK00105.1"/>
    <property type="match status" value="1"/>
</dbReference>
<comment type="similarity">
    <text evidence="3 11">Belongs to the CobT family.</text>
</comment>
<evidence type="ECO:0000256" key="11">
    <source>
        <dbReference type="HAMAP-Rule" id="MF_00230"/>
    </source>
</evidence>
<dbReference type="EC" id="2.4.2.21" evidence="4 11"/>
<dbReference type="Proteomes" id="UP001055200">
    <property type="component" value="Chromosome"/>
</dbReference>
<evidence type="ECO:0000256" key="6">
    <source>
        <dbReference type="ARBA" id="ARBA00022573"/>
    </source>
</evidence>
<feature type="active site" description="Proton acceptor" evidence="11">
    <location>
        <position position="314"/>
    </location>
</feature>
<dbReference type="InterPro" id="IPR017846">
    <property type="entry name" value="Nict_dMeBzImd_PRibTrfase_bact"/>
</dbReference>
<evidence type="ECO:0000256" key="3">
    <source>
        <dbReference type="ARBA" id="ARBA00007110"/>
    </source>
</evidence>
<evidence type="ECO:0000256" key="2">
    <source>
        <dbReference type="ARBA" id="ARBA00005049"/>
    </source>
</evidence>
<protein>
    <recommendedName>
        <fullName evidence="5 11">Nicotinate-nucleotide--dimethylbenzimidazole phosphoribosyltransferase</fullName>
        <shortName evidence="11">NN:DBI PRT</shortName>
        <ecNumber evidence="4 11">2.4.2.21</ecNumber>
    </recommendedName>
    <alternativeName>
        <fullName evidence="9 11">N(1)-alpha-phosphoribosyltransferase</fullName>
    </alternativeName>
</protein>
<dbReference type="PANTHER" id="PTHR43463:SF1">
    <property type="entry name" value="NICOTINATE-NUCLEOTIDE--DIMETHYLBENZIMIDAZOLE PHOSPHORIBOSYLTRANSFERASE"/>
    <property type="match status" value="1"/>
</dbReference>
<dbReference type="NCBIfam" id="TIGR03160">
    <property type="entry name" value="cobT_DBIPRT"/>
    <property type="match status" value="1"/>
</dbReference>
<gene>
    <name evidence="11 12" type="primary">cobT</name>
    <name evidence="12" type="ORF">MIU77_06835</name>
</gene>
<dbReference type="InterPro" id="IPR023195">
    <property type="entry name" value="Nict_dMeBzImd_PRibTrfase_N"/>
</dbReference>
<evidence type="ECO:0000313" key="13">
    <source>
        <dbReference type="Proteomes" id="UP001055200"/>
    </source>
</evidence>
<dbReference type="Gene3D" id="3.40.50.10210">
    <property type="match status" value="1"/>
</dbReference>
<dbReference type="SUPFAM" id="SSF52733">
    <property type="entry name" value="Nicotinate mononucleotide:5,6-dimethylbenzimidazole phosphoribosyltransferase (CobT)"/>
    <property type="match status" value="1"/>
</dbReference>
<dbReference type="PANTHER" id="PTHR43463">
    <property type="entry name" value="NICOTINATE-NUCLEOTIDE--DIMETHYLBENZIMIDAZOLE PHOSPHORIBOSYLTRANSFERASE"/>
    <property type="match status" value="1"/>
</dbReference>
<dbReference type="HAMAP" id="MF_00230">
    <property type="entry name" value="CobT"/>
    <property type="match status" value="1"/>
</dbReference>
<dbReference type="Pfam" id="PF02277">
    <property type="entry name" value="DBI_PRT"/>
    <property type="match status" value="1"/>
</dbReference>
<keyword evidence="6 11" id="KW-0169">Cobalamin biosynthesis</keyword>
<keyword evidence="13" id="KW-1185">Reference proteome</keyword>
<comment type="catalytic activity">
    <reaction evidence="10 11">
        <text>5,6-dimethylbenzimidazole + nicotinate beta-D-ribonucleotide = alpha-ribazole 5'-phosphate + nicotinate + H(+)</text>
        <dbReference type="Rhea" id="RHEA:11196"/>
        <dbReference type="ChEBI" id="CHEBI:15378"/>
        <dbReference type="ChEBI" id="CHEBI:15890"/>
        <dbReference type="ChEBI" id="CHEBI:32544"/>
        <dbReference type="ChEBI" id="CHEBI:57502"/>
        <dbReference type="ChEBI" id="CHEBI:57918"/>
        <dbReference type="EC" id="2.4.2.21"/>
    </reaction>
</comment>